<dbReference type="InterPro" id="IPR026584">
    <property type="entry name" value="Rad9"/>
</dbReference>
<dbReference type="EMBL" id="PHWZ01000336">
    <property type="protein sequence ID" value="TEY45013.1"/>
    <property type="molecule type" value="Genomic_DNA"/>
</dbReference>
<evidence type="ECO:0000256" key="2">
    <source>
        <dbReference type="PIRNR" id="PIRNR009303"/>
    </source>
</evidence>
<dbReference type="GO" id="GO:0071479">
    <property type="term" value="P:cellular response to ionizing radiation"/>
    <property type="evidence" value="ECO:0007669"/>
    <property type="project" value="TreeGrafter"/>
</dbReference>
<reference evidence="4 5" key="1">
    <citation type="submission" date="2017-11" db="EMBL/GenBank/DDBJ databases">
        <title>Comparative genomics of Botrytis spp.</title>
        <authorList>
            <person name="Valero-Jimenez C.A."/>
            <person name="Tapia P."/>
            <person name="Veloso J."/>
            <person name="Silva-Moreno E."/>
            <person name="Staats M."/>
            <person name="Valdes J.H."/>
            <person name="Van Kan J.A.L."/>
        </authorList>
    </citation>
    <scope>NUCLEOTIDE SEQUENCE [LARGE SCALE GENOMIC DNA]</scope>
    <source>
        <strain evidence="4 5">MUCL2830</strain>
    </source>
</reference>
<protein>
    <recommendedName>
        <fullName evidence="2">DNA repair protein rad9</fullName>
    </recommendedName>
</protein>
<dbReference type="STRING" id="38488.A0A4Y8CVC6"/>
<evidence type="ECO:0000256" key="3">
    <source>
        <dbReference type="SAM" id="MobiDB-lite"/>
    </source>
</evidence>
<dbReference type="Pfam" id="PF04139">
    <property type="entry name" value="Rad9"/>
    <property type="match status" value="1"/>
</dbReference>
<dbReference type="OrthoDB" id="60092at2759"/>
<dbReference type="GO" id="GO:0030896">
    <property type="term" value="C:checkpoint clamp complex"/>
    <property type="evidence" value="ECO:0007669"/>
    <property type="project" value="UniProtKB-UniRule"/>
</dbReference>
<evidence type="ECO:0000313" key="5">
    <source>
        <dbReference type="Proteomes" id="UP000297299"/>
    </source>
</evidence>
<gene>
    <name evidence="4" type="ORF">BOTCAL_0337g00090</name>
</gene>
<sequence>MAILTFTLNPDALRKFHDALVCLGKFSETVSIEATHSRLILTTLNSTKSAYASFTLVGNKFFSKYQYTPLRNGRQTPEKFSCKIYNKALLAVFKGRIGGDAFKEKDTAIEKCDVSIEDGDGATKSRFIVKISCRHGVLKIYRLNFEAVPPLHALFSSEAANNSWSISSKTLREFAEHFGPGTEQLDIFSLDGRVSLTKVLKQPLRTTIAVETLEFVEFTVEEQLHIVISVKDFKSIIAHAGISNTNIRDLYSNPSSPMQLTYSEGGMQCEFILMTTGEARAVSATPATNGSRAASKKPVIRQPLEAASSLKRTRSGSEMAAPAGPNPSLVRENTRRKVSRPSPPPPQPSIQSQALFMPANDDDRRWDPVDYEDEDNEMLLWDATADKSSAGDPSRRLQETQNKSNSEDSIPPNEKYITVPTQRVAPTQRLSQLRGLFDE</sequence>
<dbReference type="Proteomes" id="UP000297299">
    <property type="component" value="Unassembled WGS sequence"/>
</dbReference>
<proteinExistence type="inferred from homology"/>
<comment type="similarity">
    <text evidence="1 2">Belongs to the rad9 family.</text>
</comment>
<name>A0A4Y8CVC6_9HELO</name>
<dbReference type="SUPFAM" id="SSF55979">
    <property type="entry name" value="DNA clamp"/>
    <property type="match status" value="1"/>
</dbReference>
<comment type="function">
    <text evidence="2">Acts in DNA repair and mutagenesis. Involved in promoting resistance to ionizing radiation and UV light, as well as regulating cell cycle progression after irradiation.</text>
</comment>
<dbReference type="PANTHER" id="PTHR15237:SF0">
    <property type="entry name" value="CELL CYCLE CHECKPOINT CONTROL PROTEIN"/>
    <property type="match status" value="1"/>
</dbReference>
<comment type="caution">
    <text evidence="4">The sequence shown here is derived from an EMBL/GenBank/DDBJ whole genome shotgun (WGS) entry which is preliminary data.</text>
</comment>
<dbReference type="InterPro" id="IPR007268">
    <property type="entry name" value="Rad9/Ddc1"/>
</dbReference>
<feature type="compositionally biased region" description="Polar residues" evidence="3">
    <location>
        <begin position="399"/>
        <end position="408"/>
    </location>
</feature>
<dbReference type="PANTHER" id="PTHR15237">
    <property type="entry name" value="DNA REPAIR PROTEIN RAD9"/>
    <property type="match status" value="1"/>
</dbReference>
<dbReference type="InterPro" id="IPR046938">
    <property type="entry name" value="DNA_clamp_sf"/>
</dbReference>
<dbReference type="GO" id="GO:0006281">
    <property type="term" value="P:DNA repair"/>
    <property type="evidence" value="ECO:0007669"/>
    <property type="project" value="UniProtKB-UniRule"/>
</dbReference>
<accession>A0A4Y8CVC6</accession>
<keyword evidence="5" id="KW-1185">Reference proteome</keyword>
<evidence type="ECO:0000256" key="1">
    <source>
        <dbReference type="ARBA" id="ARBA00008494"/>
    </source>
</evidence>
<dbReference type="GO" id="GO:0000076">
    <property type="term" value="P:DNA replication checkpoint signaling"/>
    <property type="evidence" value="ECO:0007669"/>
    <property type="project" value="TreeGrafter"/>
</dbReference>
<dbReference type="Gene3D" id="3.70.10.10">
    <property type="match status" value="1"/>
</dbReference>
<dbReference type="GO" id="GO:0031573">
    <property type="term" value="P:mitotic intra-S DNA damage checkpoint signaling"/>
    <property type="evidence" value="ECO:0007669"/>
    <property type="project" value="TreeGrafter"/>
</dbReference>
<feature type="region of interest" description="Disordered" evidence="3">
    <location>
        <begin position="283"/>
        <end position="418"/>
    </location>
</feature>
<keyword evidence="2" id="KW-0227">DNA damage</keyword>
<dbReference type="PIRSF" id="PIRSF009303">
    <property type="entry name" value="Cell_cycle_RAD9"/>
    <property type="match status" value="1"/>
</dbReference>
<evidence type="ECO:0000313" key="4">
    <source>
        <dbReference type="EMBL" id="TEY45013.1"/>
    </source>
</evidence>
<dbReference type="AlphaFoldDB" id="A0A4Y8CVC6"/>
<organism evidence="4 5">
    <name type="scientific">Botryotinia calthae</name>
    <dbReference type="NCBI Taxonomy" id="38488"/>
    <lineage>
        <taxon>Eukaryota</taxon>
        <taxon>Fungi</taxon>
        <taxon>Dikarya</taxon>
        <taxon>Ascomycota</taxon>
        <taxon>Pezizomycotina</taxon>
        <taxon>Leotiomycetes</taxon>
        <taxon>Helotiales</taxon>
        <taxon>Sclerotiniaceae</taxon>
        <taxon>Botryotinia</taxon>
    </lineage>
</organism>